<dbReference type="Proteomes" id="UP000887568">
    <property type="component" value="Unplaced"/>
</dbReference>
<dbReference type="AlphaFoldDB" id="A0A913Z935"/>
<feature type="domain" description="Galaxin-like repeats" evidence="2">
    <location>
        <begin position="12"/>
        <end position="139"/>
    </location>
</feature>
<dbReference type="InterPro" id="IPR056601">
    <property type="entry name" value="Galaxin_dom"/>
</dbReference>
<dbReference type="PANTHER" id="PTHR34490">
    <property type="entry name" value="PROTEIN CBG12054-RELATED"/>
    <property type="match status" value="1"/>
</dbReference>
<dbReference type="GeneID" id="119721521"/>
<reference evidence="3" key="1">
    <citation type="submission" date="2022-11" db="UniProtKB">
        <authorList>
            <consortium name="EnsemblMetazoa"/>
        </authorList>
    </citation>
    <scope>IDENTIFICATION</scope>
</reference>
<accession>A0A913Z935</accession>
<protein>
    <recommendedName>
        <fullName evidence="2">Galaxin-like repeats domain-containing protein</fullName>
    </recommendedName>
</protein>
<dbReference type="Pfam" id="PF24748">
    <property type="entry name" value="Galaxin_repeat"/>
    <property type="match status" value="3"/>
</dbReference>
<evidence type="ECO:0000313" key="3">
    <source>
        <dbReference type="EnsemblMetazoa" id="XP_038047526.1"/>
    </source>
</evidence>
<proteinExistence type="predicted"/>
<name>A0A913Z935_PATMI</name>
<dbReference type="InterPro" id="IPR055284">
    <property type="entry name" value="Galaxin-like"/>
</dbReference>
<dbReference type="OMA" id="CCNGHIL"/>
<dbReference type="OrthoDB" id="5989849at2759"/>
<feature type="domain" description="Galaxin-like repeats" evidence="2">
    <location>
        <begin position="494"/>
        <end position="589"/>
    </location>
</feature>
<dbReference type="PANTHER" id="PTHR34490:SF3">
    <property type="entry name" value="GALAXIN-LIKE ISOFORM X2"/>
    <property type="match status" value="1"/>
</dbReference>
<evidence type="ECO:0000259" key="2">
    <source>
        <dbReference type="Pfam" id="PF24748"/>
    </source>
</evidence>
<keyword evidence="4" id="KW-1185">Reference proteome</keyword>
<sequence>MSNVDNCFPDTECCGPRPHELTDDTQICCKDRLHPTAGGRTLCTDGIVHSPMETVCDGVRYDVANGQCCGKVIMDDTKICCQGFIYSKEDHGTECCGKVAYDPSALPLPLCCDGTLHLDASDLQCCGNQVINSTERECCGVEGHRFAFLRSSGQTCCGLTAGDYDSSQHTCCQGLLHKFLPNGECCGNAVVRDTSKEVCCGGLIQRKQYKEDTLCCNGHILDSRRFTCCGNVTLQRRSRLPYRCCNGIIFNRQSQLCEAGEVRAKDSEETTAVEETTNARRMFARQTEHAQRFTRDATDTADYDIQLTTEAEGQTAHVQERMMPWLPGATDATPVACDGLSYDIQVQGCCQGVLYRLANETCMNGSVLGLCDSQSVYNPLTHGCCGGQVYNQSIKYCDETTTLVSYNSESSEQSNDIKPSTSAPEDQLCGGRVYNQTLQGCCDDRLYNLITEYCRDNSTVMPMVPSQPDRRESTTASTTTTAIESTTDEGFMLVTQEPCSVIRVRENASEEMDCCGSLLYHPLNATCCQGITDQGDGTVVAWSAVTEDVVAGRCCAETAYHPTLAVCCNGEVFGRAWLTPDIFNGCCPEGEQWNRILEVCEPIPTQEPITMDGSSGMSPDDRIW</sequence>
<feature type="region of interest" description="Disordered" evidence="1">
    <location>
        <begin position="461"/>
        <end position="481"/>
    </location>
</feature>
<dbReference type="RefSeq" id="XP_038047526.1">
    <property type="nucleotide sequence ID" value="XM_038191598.1"/>
</dbReference>
<evidence type="ECO:0000313" key="4">
    <source>
        <dbReference type="Proteomes" id="UP000887568"/>
    </source>
</evidence>
<dbReference type="EnsemblMetazoa" id="XM_038191598.1">
    <property type="protein sequence ID" value="XP_038047526.1"/>
    <property type="gene ID" value="LOC119721521"/>
</dbReference>
<feature type="domain" description="Galaxin-like repeats" evidence="2">
    <location>
        <begin position="155"/>
        <end position="271"/>
    </location>
</feature>
<evidence type="ECO:0000256" key="1">
    <source>
        <dbReference type="SAM" id="MobiDB-lite"/>
    </source>
</evidence>
<organism evidence="3 4">
    <name type="scientific">Patiria miniata</name>
    <name type="common">Bat star</name>
    <name type="synonym">Asterina miniata</name>
    <dbReference type="NCBI Taxonomy" id="46514"/>
    <lineage>
        <taxon>Eukaryota</taxon>
        <taxon>Metazoa</taxon>
        <taxon>Echinodermata</taxon>
        <taxon>Eleutherozoa</taxon>
        <taxon>Asterozoa</taxon>
        <taxon>Asteroidea</taxon>
        <taxon>Valvatacea</taxon>
        <taxon>Valvatida</taxon>
        <taxon>Asterinidae</taxon>
        <taxon>Patiria</taxon>
    </lineage>
</organism>